<accession>A0A3B0ZP56</accession>
<evidence type="ECO:0000256" key="1">
    <source>
        <dbReference type="SAM" id="Coils"/>
    </source>
</evidence>
<dbReference type="PANTHER" id="PTHR38043">
    <property type="entry name" value="PROTEIN HEMX"/>
    <property type="match status" value="1"/>
</dbReference>
<evidence type="ECO:0000256" key="2">
    <source>
        <dbReference type="SAM" id="MobiDB-lite"/>
    </source>
</evidence>
<dbReference type="InterPro" id="IPR007470">
    <property type="entry name" value="HemX"/>
</dbReference>
<sequence>MGDKKKSQTKNNDARQTPEKKAVAVQEPVKKESAPVAVAAAPQKSSGNGIALLALITAVSAAGLGYKSWDESSKLNTLLSDQGGQIESSISMALKPAIASVGAVESGLGSVQATINTLQSEIDRLKSELASLQSGLGEVKGGVAALNSGSGDINANLDEKIQTVQSQHGSLEEQQKSLQDNVNALNEGLSSLKSEVQAASEKETMSAWVLAEVEYLLHIANSRLNLEHDVDAALTALNAAAKQLAELNLPELADIQQMISSEIEALGNVPKLDIPKMAQALTTLGSNIEQLPLARSKEASLVSSSTASDRKQWEILADEVWTALKPLVTVRNSQDPAMAPLTPEKHAYLTQNLQLKIESARLALLRADNNTFHENLNISSKWVSQFYDVDSAEGSSTLATLSGLQQTTINTDLPDISASLQALQKFIANNSLKVSAPNSRSNQVLAFTPSTSVAIDAAIY</sequence>
<keyword evidence="1" id="KW-0175">Coiled coil</keyword>
<organism evidence="3">
    <name type="scientific">hydrothermal vent metagenome</name>
    <dbReference type="NCBI Taxonomy" id="652676"/>
    <lineage>
        <taxon>unclassified sequences</taxon>
        <taxon>metagenomes</taxon>
        <taxon>ecological metagenomes</taxon>
    </lineage>
</organism>
<protein>
    <submittedName>
        <fullName evidence="3">Uncharacterized protein</fullName>
    </submittedName>
</protein>
<evidence type="ECO:0000313" key="3">
    <source>
        <dbReference type="EMBL" id="VAW87919.1"/>
    </source>
</evidence>
<feature type="compositionally biased region" description="Basic and acidic residues" evidence="2">
    <location>
        <begin position="1"/>
        <end position="33"/>
    </location>
</feature>
<gene>
    <name evidence="3" type="ORF">MNBD_GAMMA17-1746</name>
</gene>
<feature type="coiled-coil region" evidence="1">
    <location>
        <begin position="108"/>
        <end position="202"/>
    </location>
</feature>
<dbReference type="Pfam" id="PF04375">
    <property type="entry name" value="HemX"/>
    <property type="match status" value="1"/>
</dbReference>
<reference evidence="3" key="1">
    <citation type="submission" date="2018-06" db="EMBL/GenBank/DDBJ databases">
        <authorList>
            <person name="Zhirakovskaya E."/>
        </authorList>
    </citation>
    <scope>NUCLEOTIDE SEQUENCE</scope>
</reference>
<dbReference type="Gene3D" id="1.10.287.1490">
    <property type="match status" value="1"/>
</dbReference>
<name>A0A3B0ZP56_9ZZZZ</name>
<dbReference type="AlphaFoldDB" id="A0A3B0ZP56"/>
<dbReference type="SUPFAM" id="SSF46579">
    <property type="entry name" value="Prefoldin"/>
    <property type="match status" value="1"/>
</dbReference>
<feature type="region of interest" description="Disordered" evidence="2">
    <location>
        <begin position="1"/>
        <end position="35"/>
    </location>
</feature>
<dbReference type="EMBL" id="UOFQ01000081">
    <property type="protein sequence ID" value="VAW87919.1"/>
    <property type="molecule type" value="Genomic_DNA"/>
</dbReference>
<proteinExistence type="predicted"/>
<dbReference type="PANTHER" id="PTHR38043:SF1">
    <property type="entry name" value="PROTEIN HEMX"/>
    <property type="match status" value="1"/>
</dbReference>